<feature type="repeat" description="ANK" evidence="3">
    <location>
        <begin position="473"/>
        <end position="505"/>
    </location>
</feature>
<gene>
    <name evidence="4" type="ORF">BFL38_13185</name>
</gene>
<dbReference type="PROSITE" id="PS50297">
    <property type="entry name" value="ANK_REP_REGION"/>
    <property type="match status" value="6"/>
</dbReference>
<dbReference type="InterPro" id="IPR002110">
    <property type="entry name" value="Ankyrin_rpt"/>
</dbReference>
<dbReference type="Gene3D" id="1.25.40.20">
    <property type="entry name" value="Ankyrin repeat-containing domain"/>
    <property type="match status" value="5"/>
</dbReference>
<protein>
    <submittedName>
        <fullName evidence="4">Uncharacterized protein</fullName>
    </submittedName>
</protein>
<sequence length="882" mass="99418">MIKNGFLFIILLFTISFNIFALTQKEQEFFDAVKENKYESQLKNLLRYKMNLNTTNERGLTPLLYAIECGNERAVRVLLEYSDVNIEYKLPDDFADYPYINKVEGDSFNIGGATPLMFAIFKANAKIVKQLIDKNADVRARDNEGTSVFLYACGFGDGNIIRMLLVKDRNLVNDKNSDVNGLHYAASLNNLETINFLIKNVNMNINDRDSNGCTALYYAAYHAKKEAYNLLIKLGANKDIGDNYGVKPEYVLSGGSSAVDLGDNSSNEENNNSFTNTYEENMSIIRTIRESDTNSLRNIMMYSNFNMNSVIIAYETPLTYAIHLGKDDMVNELLKYRIDNTNIINIETSFIPRDDLYFNESRAEFTGYVYLYNASPLQYAIFKGNTNIINTLLKYGADISRKDSLGNNVLMYAASYGNAEVIDTLLNYSSNSYRVVDIYGNTPLHNAALLGNTNTLTALMNRTPININTQNIDGNTPLHLAVKNHNTNTYRFLLLKGADYTIKNYDGKTASDLLYGDGIESIESIISNDANSFTNIYTNDKFNKINTNNTNLNNTNFINTNNDYNNTNYYNDNQNNNIGTNSNYDAETLPYNDIQYTNSINNENTFDNVMAVNANTFADDLIYEYSDEGITEDNSDDYVEDDTDDDYSEYYDALKPLFEAIYNNNVSDVLKAVSNGININSRNEDGFTPLLYAINYDRIEVMKALLSYSNIIDIEMPLNNYTNMYSVKGKNFSGEVLFNGTTPLEYAVYKGNTNAVNLLIENGADTRKKDYNGYCSLFYASAFSDANMIHFLLTKDPSLTREKSLSGRTVMHFAALYGNDEAISYYLSNTFLSINARDNEGNTPLHCASEKGYSSTINLLVQRGAKTDIKNNEGLTPTDIIS</sequence>
<feature type="repeat" description="ANK" evidence="3">
    <location>
        <begin position="439"/>
        <end position="472"/>
    </location>
</feature>
<feature type="repeat" description="ANK" evidence="3">
    <location>
        <begin position="840"/>
        <end position="872"/>
    </location>
</feature>
<dbReference type="EMBL" id="MDCO01000006">
    <property type="protein sequence ID" value="OEJ15254.1"/>
    <property type="molecule type" value="Genomic_DNA"/>
</dbReference>
<evidence type="ECO:0000313" key="5">
    <source>
        <dbReference type="Proteomes" id="UP000095247"/>
    </source>
</evidence>
<feature type="repeat" description="ANK" evidence="3">
    <location>
        <begin position="806"/>
        <end position="839"/>
    </location>
</feature>
<feature type="repeat" description="ANK" evidence="3">
    <location>
        <begin position="739"/>
        <end position="771"/>
    </location>
</feature>
<organism evidence="4 5">
    <name type="scientific">Brachyspira hampsonii</name>
    <dbReference type="NCBI Taxonomy" id="1287055"/>
    <lineage>
        <taxon>Bacteria</taxon>
        <taxon>Pseudomonadati</taxon>
        <taxon>Spirochaetota</taxon>
        <taxon>Spirochaetia</taxon>
        <taxon>Brachyspirales</taxon>
        <taxon>Brachyspiraceae</taxon>
        <taxon>Brachyspira</taxon>
    </lineage>
</organism>
<name>A0A1E5NGJ6_9SPIR</name>
<evidence type="ECO:0000256" key="1">
    <source>
        <dbReference type="ARBA" id="ARBA00022737"/>
    </source>
</evidence>
<dbReference type="AlphaFoldDB" id="A0A1E5NGJ6"/>
<feature type="repeat" description="ANK" evidence="3">
    <location>
        <begin position="211"/>
        <end position="243"/>
    </location>
</feature>
<dbReference type="PROSITE" id="PS50088">
    <property type="entry name" value="ANK_REPEAT"/>
    <property type="match status" value="8"/>
</dbReference>
<evidence type="ECO:0000256" key="2">
    <source>
        <dbReference type="ARBA" id="ARBA00023043"/>
    </source>
</evidence>
<reference evidence="4 5" key="1">
    <citation type="submission" date="2016-08" db="EMBL/GenBank/DDBJ databases">
        <title>Characterization and recognition of Brachyspira hampsonii sp. nov., a novel intestinal spirochete that is pathogenic to pigs.</title>
        <authorList>
            <person name="Mirajkar N."/>
            <person name="La T."/>
            <person name="Phillips N."/>
            <person name="Hampson D."/>
            <person name="Gebhart C."/>
        </authorList>
    </citation>
    <scope>NUCLEOTIDE SEQUENCE [LARGE SCALE GENOMIC DNA]</scope>
    <source>
        <strain evidence="4 5">P280/1</strain>
    </source>
</reference>
<feature type="repeat" description="ANK" evidence="3">
    <location>
        <begin position="111"/>
        <end position="143"/>
    </location>
</feature>
<dbReference type="InterPro" id="IPR036770">
    <property type="entry name" value="Ankyrin_rpt-contain_sf"/>
</dbReference>
<dbReference type="RefSeq" id="WP_069725811.1">
    <property type="nucleotide sequence ID" value="NZ_MDCO01000006.1"/>
</dbReference>
<dbReference type="Pfam" id="PF12796">
    <property type="entry name" value="Ank_2"/>
    <property type="match status" value="6"/>
</dbReference>
<dbReference type="PRINTS" id="PR01415">
    <property type="entry name" value="ANKYRIN"/>
</dbReference>
<dbReference type="SUPFAM" id="SSF48403">
    <property type="entry name" value="Ankyrin repeat"/>
    <property type="match status" value="3"/>
</dbReference>
<evidence type="ECO:0000313" key="4">
    <source>
        <dbReference type="EMBL" id="OEJ15254.1"/>
    </source>
</evidence>
<comment type="caution">
    <text evidence="4">The sequence shown here is derived from an EMBL/GenBank/DDBJ whole genome shotgun (WGS) entry which is preliminary data.</text>
</comment>
<dbReference type="SMART" id="SM00248">
    <property type="entry name" value="ANK"/>
    <property type="match status" value="16"/>
</dbReference>
<keyword evidence="2 3" id="KW-0040">ANK repeat</keyword>
<dbReference type="Proteomes" id="UP000095247">
    <property type="component" value="Unassembled WGS sequence"/>
</dbReference>
<keyword evidence="1" id="KW-0677">Repeat</keyword>
<feature type="repeat" description="ANK" evidence="3">
    <location>
        <begin position="372"/>
        <end position="404"/>
    </location>
</feature>
<proteinExistence type="predicted"/>
<accession>A0A1E5NGJ6</accession>
<evidence type="ECO:0000256" key="3">
    <source>
        <dbReference type="PROSITE-ProRule" id="PRU00023"/>
    </source>
</evidence>
<dbReference type="PANTHER" id="PTHR24198">
    <property type="entry name" value="ANKYRIN REPEAT AND PROTEIN KINASE DOMAIN-CONTAINING PROTEIN"/>
    <property type="match status" value="1"/>
</dbReference>
<dbReference type="PANTHER" id="PTHR24198:SF165">
    <property type="entry name" value="ANKYRIN REPEAT-CONTAINING PROTEIN-RELATED"/>
    <property type="match status" value="1"/>
</dbReference>